<proteinExistence type="predicted"/>
<feature type="transmembrane region" description="Helical" evidence="1">
    <location>
        <begin position="67"/>
        <end position="86"/>
    </location>
</feature>
<gene>
    <name evidence="2" type="ORF">SAMN04488045_3003</name>
</gene>
<evidence type="ECO:0000256" key="1">
    <source>
        <dbReference type="SAM" id="Phobius"/>
    </source>
</evidence>
<dbReference type="Proteomes" id="UP000236752">
    <property type="component" value="Unassembled WGS sequence"/>
</dbReference>
<keyword evidence="3" id="KW-1185">Reference proteome</keyword>
<accession>A0A1H6AK18</accession>
<name>A0A1H6AK18_9RHOB</name>
<evidence type="ECO:0000313" key="2">
    <source>
        <dbReference type="EMBL" id="SEG49079.1"/>
    </source>
</evidence>
<evidence type="ECO:0000313" key="3">
    <source>
        <dbReference type="Proteomes" id="UP000236752"/>
    </source>
</evidence>
<keyword evidence="1" id="KW-0472">Membrane</keyword>
<sequence>MGRILRVLAVFVAANFFFGLILIALSVLGLSFPMLDFVPPCLAAMVAGYHYGSHYGEAPSNPVIHSFNIITSVAVIVLATVGYFLIRHEIATSEMARFQTNLIIETAVTCFLLRVCFVYGGDKAEQWMAEVA</sequence>
<dbReference type="AlphaFoldDB" id="A0A1H6AK18"/>
<keyword evidence="1" id="KW-0812">Transmembrane</keyword>
<organism evidence="2 3">
    <name type="scientific">Thalassococcus halodurans</name>
    <dbReference type="NCBI Taxonomy" id="373675"/>
    <lineage>
        <taxon>Bacteria</taxon>
        <taxon>Pseudomonadati</taxon>
        <taxon>Pseudomonadota</taxon>
        <taxon>Alphaproteobacteria</taxon>
        <taxon>Rhodobacterales</taxon>
        <taxon>Roseobacteraceae</taxon>
        <taxon>Thalassococcus</taxon>
    </lineage>
</organism>
<keyword evidence="1" id="KW-1133">Transmembrane helix</keyword>
<reference evidence="2 3" key="1">
    <citation type="submission" date="2016-10" db="EMBL/GenBank/DDBJ databases">
        <authorList>
            <person name="de Groot N.N."/>
        </authorList>
    </citation>
    <scope>NUCLEOTIDE SEQUENCE [LARGE SCALE GENOMIC DNA]</scope>
    <source>
        <strain evidence="2 3">DSM 26915</strain>
    </source>
</reference>
<dbReference type="RefSeq" id="WP_103911312.1">
    <property type="nucleotide sequence ID" value="NZ_FNUZ01000005.1"/>
</dbReference>
<dbReference type="EMBL" id="FNUZ01000005">
    <property type="protein sequence ID" value="SEG49079.1"/>
    <property type="molecule type" value="Genomic_DNA"/>
</dbReference>
<protein>
    <submittedName>
        <fullName evidence="2">Uncharacterized protein</fullName>
    </submittedName>
</protein>